<evidence type="ECO:0000259" key="14">
    <source>
        <dbReference type="SMART" id="SM00968"/>
    </source>
</evidence>
<evidence type="ECO:0000256" key="10">
    <source>
        <dbReference type="ARBA" id="ARBA00023306"/>
    </source>
</evidence>
<dbReference type="Pfam" id="PF02463">
    <property type="entry name" value="SMC_N"/>
    <property type="match status" value="1"/>
</dbReference>
<feature type="region of interest" description="Disordered" evidence="13">
    <location>
        <begin position="1165"/>
        <end position="1188"/>
    </location>
</feature>
<evidence type="ECO:0000256" key="8">
    <source>
        <dbReference type="ARBA" id="ARBA00023067"/>
    </source>
</evidence>
<evidence type="ECO:0000256" key="13">
    <source>
        <dbReference type="SAM" id="MobiDB-lite"/>
    </source>
</evidence>
<keyword evidence="6" id="KW-0067">ATP-binding</keyword>
<dbReference type="SMART" id="SM00968">
    <property type="entry name" value="SMC_hinge"/>
    <property type="match status" value="1"/>
</dbReference>
<keyword evidence="9 11" id="KW-0539">Nucleus</keyword>
<dbReference type="GO" id="GO:0005694">
    <property type="term" value="C:chromosome"/>
    <property type="evidence" value="ECO:0007669"/>
    <property type="project" value="InterPro"/>
</dbReference>
<dbReference type="InterPro" id="IPR027120">
    <property type="entry name" value="Smc2_ABC"/>
</dbReference>
<evidence type="ECO:0000256" key="12">
    <source>
        <dbReference type="SAM" id="Coils"/>
    </source>
</evidence>
<evidence type="ECO:0000256" key="9">
    <source>
        <dbReference type="ARBA" id="ARBA00023242"/>
    </source>
</evidence>
<dbReference type="GO" id="GO:0005524">
    <property type="term" value="F:ATP binding"/>
    <property type="evidence" value="ECO:0007669"/>
    <property type="project" value="UniProtKB-KW"/>
</dbReference>
<keyword evidence="8" id="KW-0226">DNA condensation</keyword>
<dbReference type="Gene3D" id="1.20.1060.20">
    <property type="match status" value="1"/>
</dbReference>
<evidence type="ECO:0000313" key="16">
    <source>
        <dbReference type="Proteomes" id="UP000663850"/>
    </source>
</evidence>
<sequence length="1188" mass="132729">MKIEELVIEGFKSYPTRTTIQGWDPSFNAITGLNGTGKSNILDAISFVLGLTDYKELRASNWQELIYKKGAAGVTKASVTIVFDNSDPASSPPGMQNLKQITISIPNKSKYLVNGHVSQQQHVQTLFQSVQLNINNPNFVIRQGKITKVLNMGPREILGLIEEASGTRMYEEKKEKALRTINKKEKKIEDIESLLEEEINPKLGRLRKEKESYLAYTKAASESERLGRVVAAFQYTDYESRLAQRSSDISALSEQKKALERSRKDRMKEKAGMVEEEADVTRRRDEEMHKDGKMKALEDEMTKCEKEVAKVLAQAEIVEGVFQENTGKVEEVKVALVKMNDALEASRNSLATKSAAFNSAKDTQSAAQQSLAAAEELSQSLSSGLSGINLYQTNIAEAKNRAAAAGTEATQSAKQLQLAQAEIRDKGARVQRIETEGREGREAVEKEKKEIERLTSRLESMGWTREGREESEREVGKLADEARRARDEADRYRSSLSQLDFTYSDPTPNFDRSAVLGPLANLVSLTPEVADKWSTALEICAGGKLYNIVVRDERIGSQLLKHGQLRKRVTLIPLNKISPPRVTPVQIAAAKKIAPGKVFLALELVSFPPQARAAMEYAFGDTLICADDETAKKVTYDPIVRMRSVTLHGSLYDPSGTLSGGSAPQGAGILKKVQDVIRCEERTRQARVREEELKKKLEEWGKVERELDGREARIAGMERGAGGDSSKLTREIEELKRTIVQLESTITGANERKKVAEAEAAKLEQDMKEFGGNKESKLKELKADIVKKRSDLAKKTAQIKELQKEVQVAQLELEQMEADIEKATEEVQAAQTAVKESQHQIRELKGKREKAEKARSIVAAKLDEEKAALKAYQVQLDTLAKQIAQVTQRIADIELEIKTADHELANATKEKAALESRIAELEKLNPWFEDERRNFGKPGGEFHFATMDMQGIKDSARKADEQSKSMKRKVNSKVMHMIEGVEKKDKELQERIAMVQKDRLKIEATIQELDREKMAALEHTWTKVNEQFGQIFAELLPSNFAKLQPPEGKELTDGLEVKVRLGQVWKQSLTELSGGQRSLVALSLIMALLQFKPAPMYILDEIDAALDLSHTQHIGTLFRNRFRGSQFVVVSLKEGLFTNANVLFRTRFRDNTSIVERTAQRSNSALYNEATGSNRARGQSARSVAGQA</sequence>
<reference evidence="15" key="1">
    <citation type="submission" date="2021-01" db="EMBL/GenBank/DDBJ databases">
        <authorList>
            <person name="Kaushik A."/>
        </authorList>
    </citation>
    <scope>NUCLEOTIDE SEQUENCE</scope>
    <source>
        <strain evidence="15">Type strain: AG8-Rh-89/</strain>
    </source>
</reference>
<evidence type="ECO:0000256" key="3">
    <source>
        <dbReference type="ARBA" id="ARBA00022618"/>
    </source>
</evidence>
<keyword evidence="7 12" id="KW-0175">Coiled coil</keyword>
<dbReference type="Gene3D" id="3.30.70.1620">
    <property type="match status" value="1"/>
</dbReference>
<evidence type="ECO:0000256" key="1">
    <source>
        <dbReference type="ARBA" id="ARBA00004123"/>
    </source>
</evidence>
<dbReference type="Proteomes" id="UP000663850">
    <property type="component" value="Unassembled WGS sequence"/>
</dbReference>
<dbReference type="GO" id="GO:0051301">
    <property type="term" value="P:cell division"/>
    <property type="evidence" value="ECO:0007669"/>
    <property type="project" value="UniProtKB-KW"/>
</dbReference>
<dbReference type="PANTHER" id="PTHR43977">
    <property type="entry name" value="STRUCTURAL MAINTENANCE OF CHROMOSOMES PROTEIN 3"/>
    <property type="match status" value="1"/>
</dbReference>
<dbReference type="InterPro" id="IPR010935">
    <property type="entry name" value="SMC_hinge"/>
</dbReference>
<feature type="compositionally biased region" description="Polar residues" evidence="13">
    <location>
        <begin position="1165"/>
        <end position="1182"/>
    </location>
</feature>
<feature type="coiled-coil region" evidence="12">
    <location>
        <begin position="167"/>
        <end position="194"/>
    </location>
</feature>
<dbReference type="PIRSF" id="PIRSF005719">
    <property type="entry name" value="SMC"/>
    <property type="match status" value="1"/>
</dbReference>
<feature type="coiled-coil region" evidence="12">
    <location>
        <begin position="725"/>
        <end position="924"/>
    </location>
</feature>
<protein>
    <recommendedName>
        <fullName evidence="11">Structural maintenance of chromosomes protein</fullName>
    </recommendedName>
</protein>
<dbReference type="InterPro" id="IPR024704">
    <property type="entry name" value="SMC"/>
</dbReference>
<feature type="compositionally biased region" description="Basic and acidic residues" evidence="13">
    <location>
        <begin position="254"/>
        <end position="291"/>
    </location>
</feature>
<keyword evidence="5" id="KW-0498">Mitosis</keyword>
<keyword evidence="10" id="KW-0131">Cell cycle</keyword>
<dbReference type="Gene3D" id="3.40.50.300">
    <property type="entry name" value="P-loop containing nucleotide triphosphate hydrolases"/>
    <property type="match status" value="2"/>
</dbReference>
<comment type="similarity">
    <text evidence="2">Belongs to the SMC family. SMC2 subfamily.</text>
</comment>
<proteinExistence type="inferred from homology"/>
<dbReference type="EMBL" id="CAJMWZ010002408">
    <property type="protein sequence ID" value="CAE6455393.1"/>
    <property type="molecule type" value="Genomic_DNA"/>
</dbReference>
<evidence type="ECO:0000313" key="15">
    <source>
        <dbReference type="EMBL" id="CAE6455393.1"/>
    </source>
</evidence>
<dbReference type="Pfam" id="PF06470">
    <property type="entry name" value="SMC_hinge"/>
    <property type="match status" value="1"/>
</dbReference>
<evidence type="ECO:0000256" key="4">
    <source>
        <dbReference type="ARBA" id="ARBA00022741"/>
    </source>
</evidence>
<feature type="region of interest" description="Disordered" evidence="13">
    <location>
        <begin position="246"/>
        <end position="291"/>
    </location>
</feature>
<evidence type="ECO:0000256" key="5">
    <source>
        <dbReference type="ARBA" id="ARBA00022776"/>
    </source>
</evidence>
<name>A0A8H3BGI0_9AGAM</name>
<dbReference type="FunFam" id="3.40.50.300:FF:000385">
    <property type="entry name" value="Structural maintenance of chromosomes 2"/>
    <property type="match status" value="1"/>
</dbReference>
<dbReference type="SUPFAM" id="SSF75553">
    <property type="entry name" value="Smc hinge domain"/>
    <property type="match status" value="1"/>
</dbReference>
<evidence type="ECO:0000256" key="6">
    <source>
        <dbReference type="ARBA" id="ARBA00022840"/>
    </source>
</evidence>
<dbReference type="SUPFAM" id="SSF90257">
    <property type="entry name" value="Myosin rod fragments"/>
    <property type="match status" value="1"/>
</dbReference>
<dbReference type="GO" id="GO:0016887">
    <property type="term" value="F:ATP hydrolysis activity"/>
    <property type="evidence" value="ECO:0007669"/>
    <property type="project" value="InterPro"/>
</dbReference>
<feature type="domain" description="SMC hinge" evidence="14">
    <location>
        <begin position="513"/>
        <end position="635"/>
    </location>
</feature>
<dbReference type="InterPro" id="IPR027417">
    <property type="entry name" value="P-loop_NTPase"/>
</dbReference>
<organism evidence="15 16">
    <name type="scientific">Rhizoctonia solani</name>
    <dbReference type="NCBI Taxonomy" id="456999"/>
    <lineage>
        <taxon>Eukaryota</taxon>
        <taxon>Fungi</taxon>
        <taxon>Dikarya</taxon>
        <taxon>Basidiomycota</taxon>
        <taxon>Agaricomycotina</taxon>
        <taxon>Agaricomycetes</taxon>
        <taxon>Cantharellales</taxon>
        <taxon>Ceratobasidiaceae</taxon>
        <taxon>Rhizoctonia</taxon>
    </lineage>
</organism>
<evidence type="ECO:0000256" key="2">
    <source>
        <dbReference type="ARBA" id="ARBA00005231"/>
    </source>
</evidence>
<dbReference type="SUPFAM" id="SSF52540">
    <property type="entry name" value="P-loop containing nucleoside triphosphate hydrolases"/>
    <property type="match status" value="1"/>
</dbReference>
<dbReference type="Gene3D" id="1.10.287.1490">
    <property type="match status" value="1"/>
</dbReference>
<dbReference type="GO" id="GO:0005634">
    <property type="term" value="C:nucleus"/>
    <property type="evidence" value="ECO:0007669"/>
    <property type="project" value="UniProtKB-SubCell"/>
</dbReference>
<feature type="coiled-coil region" evidence="12">
    <location>
        <begin position="416"/>
        <end position="488"/>
    </location>
</feature>
<dbReference type="InterPro" id="IPR003395">
    <property type="entry name" value="RecF/RecN/SMC_N"/>
</dbReference>
<keyword evidence="3" id="KW-0132">Cell division</keyword>
<dbReference type="GO" id="GO:0007059">
    <property type="term" value="P:chromosome segregation"/>
    <property type="evidence" value="ECO:0007669"/>
    <property type="project" value="UniProtKB-ARBA"/>
</dbReference>
<dbReference type="GO" id="GO:0030261">
    <property type="term" value="P:chromosome condensation"/>
    <property type="evidence" value="ECO:0007669"/>
    <property type="project" value="UniProtKB-KW"/>
</dbReference>
<dbReference type="CDD" id="cd03273">
    <property type="entry name" value="ABC_SMC2_euk"/>
    <property type="match status" value="1"/>
</dbReference>
<evidence type="ECO:0000256" key="7">
    <source>
        <dbReference type="ARBA" id="ARBA00023054"/>
    </source>
</evidence>
<dbReference type="AlphaFoldDB" id="A0A8H3BGI0"/>
<comment type="caution">
    <text evidence="15">The sequence shown here is derived from an EMBL/GenBank/DDBJ whole genome shotgun (WGS) entry which is preliminary data.</text>
</comment>
<comment type="subcellular location">
    <subcellularLocation>
        <location evidence="1 11">Nucleus</location>
    </subcellularLocation>
</comment>
<feature type="coiled-coil region" evidence="12">
    <location>
        <begin position="978"/>
        <end position="1012"/>
    </location>
</feature>
<gene>
    <name evidence="15" type="ORF">RDB_LOCUS45175</name>
</gene>
<dbReference type="InterPro" id="IPR036277">
    <property type="entry name" value="SMC_hinge_sf"/>
</dbReference>
<keyword evidence="4" id="KW-0547">Nucleotide-binding</keyword>
<evidence type="ECO:0000256" key="11">
    <source>
        <dbReference type="PIRNR" id="PIRNR005719"/>
    </source>
</evidence>
<accession>A0A8H3BGI0</accession>